<dbReference type="EMBL" id="FOUB01000014">
    <property type="protein sequence ID" value="SFM13519.1"/>
    <property type="molecule type" value="Genomic_DNA"/>
</dbReference>
<evidence type="ECO:0000313" key="1">
    <source>
        <dbReference type="EMBL" id="SFM13519.1"/>
    </source>
</evidence>
<reference evidence="2" key="1">
    <citation type="submission" date="2016-10" db="EMBL/GenBank/DDBJ databases">
        <authorList>
            <person name="Varghese N."/>
            <person name="Submissions S."/>
        </authorList>
    </citation>
    <scope>NUCLEOTIDE SEQUENCE [LARGE SCALE GENOMIC DNA]</scope>
    <source>
        <strain evidence="2">Nm44</strain>
    </source>
</reference>
<keyword evidence="2" id="KW-1185">Reference proteome</keyword>
<proteinExistence type="predicted"/>
<gene>
    <name evidence="1" type="ORF">SAMN05421863_101458</name>
</gene>
<dbReference type="RefSeq" id="WP_074904897.1">
    <property type="nucleotide sequence ID" value="NZ_FOUB01000014.1"/>
</dbReference>
<dbReference type="Proteomes" id="UP000183287">
    <property type="component" value="Unassembled WGS sequence"/>
</dbReference>
<organism evidence="1 2">
    <name type="scientific">Nitrosomonas communis</name>
    <dbReference type="NCBI Taxonomy" id="44574"/>
    <lineage>
        <taxon>Bacteria</taxon>
        <taxon>Pseudomonadati</taxon>
        <taxon>Pseudomonadota</taxon>
        <taxon>Betaproteobacteria</taxon>
        <taxon>Nitrosomonadales</taxon>
        <taxon>Nitrosomonadaceae</taxon>
        <taxon>Nitrosomonas</taxon>
    </lineage>
</organism>
<evidence type="ECO:0000313" key="2">
    <source>
        <dbReference type="Proteomes" id="UP000183287"/>
    </source>
</evidence>
<dbReference type="AlphaFoldDB" id="A0A1I4NDH9"/>
<name>A0A1I4NDH9_9PROT</name>
<sequence>MKSTPKLRKSATRKEWVKHWCPPRPLAGLEVLEKILNRHVQVACPESRLVVAVIVLAIQDCLDRSDSKQRQEARRFIMGSHLQYWCDLIGLHPDFVRAIARKAGYLASEERHWQRVSAKVPMLTKSEDNASKSPIPPIICH</sequence>
<dbReference type="STRING" id="44574.AAW31_06585"/>
<dbReference type="OrthoDB" id="8566500at2"/>
<protein>
    <submittedName>
        <fullName evidence="1">Uncharacterized protein</fullName>
    </submittedName>
</protein>
<accession>A0A1I4NDH9</accession>